<dbReference type="EMBL" id="JBEDNQ010000012">
    <property type="protein sequence ID" value="MEQ3553983.1"/>
    <property type="molecule type" value="Genomic_DNA"/>
</dbReference>
<evidence type="ECO:0000313" key="3">
    <source>
        <dbReference type="EMBL" id="MEQ3553983.1"/>
    </source>
</evidence>
<evidence type="ECO:0000256" key="2">
    <source>
        <dbReference type="SAM" id="SignalP"/>
    </source>
</evidence>
<sequence>MGRHNGVRRVALSLTAAAVLLVPLACGTGGGAGDSVNEAGELVIDGELVADAALMEAALAEGSVTVYSGVPESIEATMQEEFTAATGIDVVNVRLPSGQLYERILTEHGSGVLEADVVHVSDLSFVEDFRESGISRPYEVAAWDKIPEQYRQDEGHYYAMIIGMMGFAYNTELVPAEEAPRTWADLLDPKWTNEIAMHHAGAGGSSWSWALFQRQAFGEEYWQQLAAQRPALYPSTAAITEELVRGEVSIAVNHIGTVNQRQEEGAPVASIYPDDGVTVFPFYTVQTEGSSSPAAADVLQNWTMSTAGARALDTASGEYHPNVDAVPPTVLDEQQPPITDLDLIVADEQDWVGLRDEWVSEWNRIYGYTG</sequence>
<evidence type="ECO:0000313" key="4">
    <source>
        <dbReference type="Proteomes" id="UP001494902"/>
    </source>
</evidence>
<proteinExistence type="predicted"/>
<keyword evidence="4" id="KW-1185">Reference proteome</keyword>
<gene>
    <name evidence="3" type="ORF">WIS52_26215</name>
</gene>
<accession>A0ABV1KKV8</accession>
<reference evidence="3 4" key="1">
    <citation type="submission" date="2024-03" db="EMBL/GenBank/DDBJ databases">
        <title>Draft genome sequence of Pseudonocardia nematodicida JCM 31783.</title>
        <authorList>
            <person name="Butdee W."/>
            <person name="Duangmal K."/>
        </authorList>
    </citation>
    <scope>NUCLEOTIDE SEQUENCE [LARGE SCALE GENOMIC DNA]</scope>
    <source>
        <strain evidence="3 4">JCM 31783</strain>
    </source>
</reference>
<dbReference type="SUPFAM" id="SSF53850">
    <property type="entry name" value="Periplasmic binding protein-like II"/>
    <property type="match status" value="1"/>
</dbReference>
<evidence type="ECO:0000256" key="1">
    <source>
        <dbReference type="ARBA" id="ARBA00022729"/>
    </source>
</evidence>
<keyword evidence="1 2" id="KW-0732">Signal</keyword>
<feature type="signal peptide" evidence="2">
    <location>
        <begin position="1"/>
        <end position="27"/>
    </location>
</feature>
<protein>
    <submittedName>
        <fullName evidence="3">Extracellular solute-binding protein</fullName>
    </submittedName>
</protein>
<name>A0ABV1KKV8_9PSEU</name>
<dbReference type="Pfam" id="PF13343">
    <property type="entry name" value="SBP_bac_6"/>
    <property type="match status" value="1"/>
</dbReference>
<feature type="chain" id="PRO_5046356934" evidence="2">
    <location>
        <begin position="28"/>
        <end position="370"/>
    </location>
</feature>
<dbReference type="RefSeq" id="WP_349301048.1">
    <property type="nucleotide sequence ID" value="NZ_JBEDNQ010000012.1"/>
</dbReference>
<dbReference type="Gene3D" id="3.40.190.10">
    <property type="entry name" value="Periplasmic binding protein-like II"/>
    <property type="match status" value="2"/>
</dbReference>
<dbReference type="Proteomes" id="UP001494902">
    <property type="component" value="Unassembled WGS sequence"/>
</dbReference>
<organism evidence="3 4">
    <name type="scientific">Pseudonocardia nematodicida</name>
    <dbReference type="NCBI Taxonomy" id="1206997"/>
    <lineage>
        <taxon>Bacteria</taxon>
        <taxon>Bacillati</taxon>
        <taxon>Actinomycetota</taxon>
        <taxon>Actinomycetes</taxon>
        <taxon>Pseudonocardiales</taxon>
        <taxon>Pseudonocardiaceae</taxon>
        <taxon>Pseudonocardia</taxon>
    </lineage>
</organism>
<dbReference type="PANTHER" id="PTHR30006">
    <property type="entry name" value="THIAMINE-BINDING PERIPLASMIC PROTEIN-RELATED"/>
    <property type="match status" value="1"/>
</dbReference>
<comment type="caution">
    <text evidence="3">The sequence shown here is derived from an EMBL/GenBank/DDBJ whole genome shotgun (WGS) entry which is preliminary data.</text>
</comment>